<dbReference type="SUPFAM" id="SSF48498">
    <property type="entry name" value="Tetracyclin repressor-like, C-terminal domain"/>
    <property type="match status" value="1"/>
</dbReference>
<comment type="caution">
    <text evidence="2">The sequence shown here is derived from an EMBL/GenBank/DDBJ whole genome shotgun (WGS) entry which is preliminary data.</text>
</comment>
<keyword evidence="3" id="KW-1185">Reference proteome</keyword>
<reference evidence="2 3" key="1">
    <citation type="submission" date="2014-11" db="EMBL/GenBank/DDBJ databases">
        <title>Tamlana sedimentorum sp. nov., isolated from shallow sand sediments of the Sea of Japan.</title>
        <authorList>
            <person name="Romanenko L.A."/>
        </authorList>
    </citation>
    <scope>NUCLEOTIDE SEQUENCE [LARGE SCALE GENOMIC DNA]</scope>
    <source>
        <strain evidence="2 3">JCM 19808</strain>
    </source>
</reference>
<dbReference type="Gene3D" id="1.10.357.10">
    <property type="entry name" value="Tetracycline Repressor, domain 2"/>
    <property type="match status" value="1"/>
</dbReference>
<sequence length="219" mass="26033">MAKKKTVNKNDIISLYMDYVLEYNENPKTVYAFCKANNFNEADFYNYFASFEAIEKGVFEAFYTNTINVLDKSDDYKTFDARNKLLSFYFTFFEILTSNRSYVVYVLNNYKNKMKGLKKLMPLKKHFTHYIQNLNIETLDLKQEKLEKLKNKTLEESAWVQLILTIEFWLNDTSSAFEKTDIFIEKSVNTSFDLLNVSPLKSVVDFGKFLYKEKFQFHN</sequence>
<dbReference type="InterPro" id="IPR041673">
    <property type="entry name" value="TetR_C_23"/>
</dbReference>
<dbReference type="PATRIC" id="fig|1435349.4.peg.2121"/>
<dbReference type="InterPro" id="IPR036271">
    <property type="entry name" value="Tet_transcr_reg_TetR-rel_C_sf"/>
</dbReference>
<dbReference type="RefSeq" id="WP_044631985.1">
    <property type="nucleotide sequence ID" value="NZ_JTDW01000004.1"/>
</dbReference>
<organism evidence="2 3">
    <name type="scientific">Neotamlana sedimentorum</name>
    <dbReference type="NCBI Taxonomy" id="1435349"/>
    <lineage>
        <taxon>Bacteria</taxon>
        <taxon>Pseudomonadati</taxon>
        <taxon>Bacteroidota</taxon>
        <taxon>Flavobacteriia</taxon>
        <taxon>Flavobacteriales</taxon>
        <taxon>Flavobacteriaceae</taxon>
        <taxon>Neotamlana</taxon>
    </lineage>
</organism>
<proteinExistence type="predicted"/>
<dbReference type="OrthoDB" id="977687at2"/>
<dbReference type="EMBL" id="JTDW01000004">
    <property type="protein sequence ID" value="KJD36125.1"/>
    <property type="molecule type" value="Genomic_DNA"/>
</dbReference>
<protein>
    <submittedName>
        <fullName evidence="2">Heat-shock protein</fullName>
    </submittedName>
</protein>
<feature type="domain" description="Tetracyclin repressor-like C-terminal" evidence="1">
    <location>
        <begin position="84"/>
        <end position="210"/>
    </location>
</feature>
<accession>A0A0D7WAD4</accession>
<gene>
    <name evidence="2" type="ORF">PW52_05820</name>
</gene>
<evidence type="ECO:0000259" key="1">
    <source>
        <dbReference type="Pfam" id="PF17931"/>
    </source>
</evidence>
<evidence type="ECO:0000313" key="2">
    <source>
        <dbReference type="EMBL" id="KJD36125.1"/>
    </source>
</evidence>
<name>A0A0D7WAD4_9FLAO</name>
<evidence type="ECO:0000313" key="3">
    <source>
        <dbReference type="Proteomes" id="UP000032578"/>
    </source>
</evidence>
<dbReference type="Proteomes" id="UP000032578">
    <property type="component" value="Unassembled WGS sequence"/>
</dbReference>
<dbReference type="STRING" id="1435349.PW52_05820"/>
<dbReference type="AlphaFoldDB" id="A0A0D7WAD4"/>
<dbReference type="Pfam" id="PF17931">
    <property type="entry name" value="TetR_C_23"/>
    <property type="match status" value="1"/>
</dbReference>